<feature type="chain" id="PRO_5035295805" evidence="1">
    <location>
        <begin position="28"/>
        <end position="216"/>
    </location>
</feature>
<proteinExistence type="predicted"/>
<reference evidence="2" key="1">
    <citation type="journal article" date="2021" name="Proc. Natl. Acad. Sci. U.S.A.">
        <title>Three genomes in the algal genus Volvox reveal the fate of a haploid sex-determining region after a transition to homothallism.</title>
        <authorList>
            <person name="Yamamoto K."/>
            <person name="Hamaji T."/>
            <person name="Kawai-Toyooka H."/>
            <person name="Matsuzaki R."/>
            <person name="Takahashi F."/>
            <person name="Nishimura Y."/>
            <person name="Kawachi M."/>
            <person name="Noguchi H."/>
            <person name="Minakuchi Y."/>
            <person name="Umen J.G."/>
            <person name="Toyoda A."/>
            <person name="Nozaki H."/>
        </authorList>
    </citation>
    <scope>NUCLEOTIDE SEQUENCE</scope>
    <source>
        <strain evidence="2">NIES-3780</strain>
    </source>
</reference>
<keyword evidence="3" id="KW-1185">Reference proteome</keyword>
<sequence>MMSSQQRAKEHMQEFAVLLLALPFVAAMSVTGAPPTKMRAATVVSNDVATGPWSVNPDTASNYISAGAQWIWATSDSAIYDAPVSGFIFQKNVTVTSDTPCSLALIADNQCDVQVNNMYCGSIVGGWGDQLLQTVAVDLIPGENLISLRCVNHPYDDPVAPGNNPAGIIAALRTASGDVLAQTDSTWVVAGAIKSICEVRKCPLGMSCQRGSGRCL</sequence>
<dbReference type="Gene3D" id="2.60.120.260">
    <property type="entry name" value="Galactose-binding domain-like"/>
    <property type="match status" value="1"/>
</dbReference>
<gene>
    <name evidence="2" type="ORF">Vafri_20878</name>
</gene>
<keyword evidence="1" id="KW-0732">Signal</keyword>
<accession>A0A8J4BS56</accession>
<comment type="caution">
    <text evidence="2">The sequence shown here is derived from an EMBL/GenBank/DDBJ whole genome shotgun (WGS) entry which is preliminary data.</text>
</comment>
<evidence type="ECO:0000313" key="3">
    <source>
        <dbReference type="Proteomes" id="UP000747399"/>
    </source>
</evidence>
<dbReference type="EMBL" id="BNCO01000099">
    <property type="protein sequence ID" value="GIL67480.1"/>
    <property type="molecule type" value="Genomic_DNA"/>
</dbReference>
<protein>
    <submittedName>
        <fullName evidence="2">Uncharacterized protein</fullName>
    </submittedName>
</protein>
<name>A0A8J4BS56_9CHLO</name>
<dbReference type="Proteomes" id="UP000747399">
    <property type="component" value="Unassembled WGS sequence"/>
</dbReference>
<dbReference type="AlphaFoldDB" id="A0A8J4BS56"/>
<evidence type="ECO:0000256" key="1">
    <source>
        <dbReference type="SAM" id="SignalP"/>
    </source>
</evidence>
<feature type="signal peptide" evidence="1">
    <location>
        <begin position="1"/>
        <end position="27"/>
    </location>
</feature>
<organism evidence="2 3">
    <name type="scientific">Volvox africanus</name>
    <dbReference type="NCBI Taxonomy" id="51714"/>
    <lineage>
        <taxon>Eukaryota</taxon>
        <taxon>Viridiplantae</taxon>
        <taxon>Chlorophyta</taxon>
        <taxon>core chlorophytes</taxon>
        <taxon>Chlorophyceae</taxon>
        <taxon>CS clade</taxon>
        <taxon>Chlamydomonadales</taxon>
        <taxon>Volvocaceae</taxon>
        <taxon>Volvox</taxon>
    </lineage>
</organism>
<evidence type="ECO:0000313" key="2">
    <source>
        <dbReference type="EMBL" id="GIL67480.1"/>
    </source>
</evidence>